<sequence>MLTPIPLPADDYDRIHSTHAALSSLSAAATSFDAAMDSLVQTANQQHRRVHLLEKRAQRCREWISKLNHLVESKSNNGDNDVDDAICTVFSPGTYEEALEGIQMKIDEVKGDLSTQKTSSSSISASDATRTASNAAVKQALIRDANTDDGEAVPSDLWLDLASVGVNVGRSIKATDTQRHVPLLWVH</sequence>
<accession>A0AAD8YLL2</accession>
<organism evidence="1 2">
    <name type="scientific">Skeletonema marinoi</name>
    <dbReference type="NCBI Taxonomy" id="267567"/>
    <lineage>
        <taxon>Eukaryota</taxon>
        <taxon>Sar</taxon>
        <taxon>Stramenopiles</taxon>
        <taxon>Ochrophyta</taxon>
        <taxon>Bacillariophyta</taxon>
        <taxon>Coscinodiscophyceae</taxon>
        <taxon>Thalassiosirophycidae</taxon>
        <taxon>Thalassiosirales</taxon>
        <taxon>Skeletonemataceae</taxon>
        <taxon>Skeletonema</taxon>
        <taxon>Skeletonema marinoi-dohrnii complex</taxon>
    </lineage>
</organism>
<protein>
    <submittedName>
        <fullName evidence="1">Uncharacterized protein</fullName>
    </submittedName>
</protein>
<evidence type="ECO:0000313" key="2">
    <source>
        <dbReference type="Proteomes" id="UP001224775"/>
    </source>
</evidence>
<name>A0AAD8YLL2_9STRA</name>
<gene>
    <name evidence="1" type="ORF">QTG54_000823</name>
</gene>
<dbReference type="Proteomes" id="UP001224775">
    <property type="component" value="Unassembled WGS sequence"/>
</dbReference>
<evidence type="ECO:0000313" key="1">
    <source>
        <dbReference type="EMBL" id="KAK1748884.1"/>
    </source>
</evidence>
<reference evidence="1" key="1">
    <citation type="submission" date="2023-06" db="EMBL/GenBank/DDBJ databases">
        <title>Survivors Of The Sea: Transcriptome response of Skeletonema marinoi to long-term dormancy.</title>
        <authorList>
            <person name="Pinder M.I.M."/>
            <person name="Kourtchenko O."/>
            <person name="Robertson E.K."/>
            <person name="Larsson T."/>
            <person name="Maumus F."/>
            <person name="Osuna-Cruz C.M."/>
            <person name="Vancaester E."/>
            <person name="Stenow R."/>
            <person name="Vandepoele K."/>
            <person name="Ploug H."/>
            <person name="Bruchert V."/>
            <person name="Godhe A."/>
            <person name="Topel M."/>
        </authorList>
    </citation>
    <scope>NUCLEOTIDE SEQUENCE</scope>
    <source>
        <strain evidence="1">R05AC</strain>
    </source>
</reference>
<comment type="caution">
    <text evidence="1">The sequence shown here is derived from an EMBL/GenBank/DDBJ whole genome shotgun (WGS) entry which is preliminary data.</text>
</comment>
<proteinExistence type="predicted"/>
<keyword evidence="2" id="KW-1185">Reference proteome</keyword>
<dbReference type="AlphaFoldDB" id="A0AAD8YLL2"/>
<dbReference type="EMBL" id="JATAAI010000001">
    <property type="protein sequence ID" value="KAK1748884.1"/>
    <property type="molecule type" value="Genomic_DNA"/>
</dbReference>